<dbReference type="Gene3D" id="1.10.287.10">
    <property type="entry name" value="S15/NS1, RNA-binding"/>
    <property type="match status" value="1"/>
</dbReference>
<dbReference type="SMART" id="SM00577">
    <property type="entry name" value="CPDc"/>
    <property type="match status" value="1"/>
</dbReference>
<dbReference type="InterPro" id="IPR011947">
    <property type="entry name" value="FCP1_euk"/>
</dbReference>
<dbReference type="Proteomes" id="UP000789831">
    <property type="component" value="Unassembled WGS sequence"/>
</dbReference>
<feature type="domain" description="FCP1 homology" evidence="9">
    <location>
        <begin position="163"/>
        <end position="334"/>
    </location>
</feature>
<sequence>MDMEEKPKTYEVKLPQDHLPATITRISAKVGDIVTKNDSLFFHKYIGYLEQEVVVNESSSIVEKQKVAQTYGEFFNSPVEGEVFEILVQPNQQIKDANEVTVIIKLPCPHDILFGGLCALCGQDCTRVQTQRATINMAHDAARLFVSQSEAERLEQETAERLKKARKLSLVVDLDQTIIHATVDPTIEEWMKDENNPNHAATKDIKTFSLPDNPTVFYIKMRPGLEEFLREISEFYELHIYTMGTRHYAEAVANIIDPKKDIFSERILSRDESGSMIHKNIRRLFPCDDSMVVVIDDRADVWQWAPNVIKVNPYGFFVGIGDINASFMPKQNTSSSPPSPEISNNTEKSSTQEVITNNHEEHSETSNSSAAVKSDSSQDKENENASKSQQESGDETKVRNETKDQDITRIKQQSIQPEDENIQLQQQEQEIKKQVHDRPLAQLEQQLTHNREKPVLIDDDVELSKLLTILKNIHKVYYDDLESNRPADATKIIPAMKSFVLQGVKLVFTHVIPTKQPKESSDIWNLALSFGAQCFETISDEITHLVAGERGTDKIKEALSRGNIQIVRTEWLIESIKNWERQPEEPYLLEQSSANSSPKEDYEPKISAEEVQQHFLEIDWDSFEKEVDDEILESGDTSADSDLESGNESGLYYQGGEGYTDGGEFADEDSGDDELKNNSAEL</sequence>
<dbReference type="Pfam" id="PF03031">
    <property type="entry name" value="NIF"/>
    <property type="match status" value="1"/>
</dbReference>
<dbReference type="InterPro" id="IPR036412">
    <property type="entry name" value="HAD-like_sf"/>
</dbReference>
<dbReference type="GO" id="GO:0008420">
    <property type="term" value="F:RNA polymerase II CTD heptapeptide repeat phosphatase activity"/>
    <property type="evidence" value="ECO:0007669"/>
    <property type="project" value="UniProtKB-UniRule"/>
</dbReference>
<evidence type="ECO:0000256" key="6">
    <source>
        <dbReference type="RuleBase" id="RU366066"/>
    </source>
</evidence>
<comment type="function">
    <text evidence="6">This promotes the activity of RNA polymerase II.</text>
</comment>
<dbReference type="InterPro" id="IPR023214">
    <property type="entry name" value="HAD_sf"/>
</dbReference>
<dbReference type="SMART" id="SM00292">
    <property type="entry name" value="BRCT"/>
    <property type="match status" value="1"/>
</dbReference>
<dbReference type="Gene3D" id="3.40.50.10190">
    <property type="entry name" value="BRCT domain"/>
    <property type="match status" value="1"/>
</dbReference>
<dbReference type="EMBL" id="CAJVPL010000878">
    <property type="protein sequence ID" value="CAG8536878.1"/>
    <property type="molecule type" value="Genomic_DNA"/>
</dbReference>
<feature type="domain" description="BRCT" evidence="8">
    <location>
        <begin position="496"/>
        <end position="589"/>
    </location>
</feature>
<feature type="region of interest" description="Disordered" evidence="7">
    <location>
        <begin position="329"/>
        <end position="421"/>
    </location>
</feature>
<name>A0A9N9ALA4_9GLOM</name>
<dbReference type="PROSITE" id="PS50969">
    <property type="entry name" value="FCP1"/>
    <property type="match status" value="1"/>
</dbReference>
<dbReference type="Pfam" id="PF00533">
    <property type="entry name" value="BRCT"/>
    <property type="match status" value="1"/>
</dbReference>
<dbReference type="Gene3D" id="3.40.50.1000">
    <property type="entry name" value="HAD superfamily/HAD-like"/>
    <property type="match status" value="1"/>
</dbReference>
<evidence type="ECO:0000256" key="3">
    <source>
        <dbReference type="ARBA" id="ARBA00023242"/>
    </source>
</evidence>
<evidence type="ECO:0000259" key="9">
    <source>
        <dbReference type="PROSITE" id="PS50969"/>
    </source>
</evidence>
<evidence type="ECO:0000313" key="11">
    <source>
        <dbReference type="Proteomes" id="UP000789831"/>
    </source>
</evidence>
<feature type="compositionally biased region" description="Low complexity" evidence="7">
    <location>
        <begin position="365"/>
        <end position="375"/>
    </location>
</feature>
<dbReference type="AlphaFoldDB" id="A0A9N9ALA4"/>
<dbReference type="PANTHER" id="PTHR23081">
    <property type="entry name" value="RNA POLYMERASE II CTD PHOSPHATASE"/>
    <property type="match status" value="1"/>
</dbReference>
<organism evidence="10 11">
    <name type="scientific">Ambispora gerdemannii</name>
    <dbReference type="NCBI Taxonomy" id="144530"/>
    <lineage>
        <taxon>Eukaryota</taxon>
        <taxon>Fungi</taxon>
        <taxon>Fungi incertae sedis</taxon>
        <taxon>Mucoromycota</taxon>
        <taxon>Glomeromycotina</taxon>
        <taxon>Glomeromycetes</taxon>
        <taxon>Archaeosporales</taxon>
        <taxon>Ambisporaceae</taxon>
        <taxon>Ambispora</taxon>
    </lineage>
</organism>
<comment type="caution">
    <text evidence="10">The sequence shown here is derived from an EMBL/GenBank/DDBJ whole genome shotgun (WGS) entry which is preliminary data.</text>
</comment>
<dbReference type="CDD" id="cd17729">
    <property type="entry name" value="BRCT_CTDP1"/>
    <property type="match status" value="1"/>
</dbReference>
<dbReference type="InterPro" id="IPR004274">
    <property type="entry name" value="FCP1_dom"/>
</dbReference>
<feature type="compositionally biased region" description="Acidic residues" evidence="7">
    <location>
        <begin position="626"/>
        <end position="645"/>
    </location>
</feature>
<evidence type="ECO:0000256" key="5">
    <source>
        <dbReference type="ARBA" id="ARBA00048336"/>
    </source>
</evidence>
<dbReference type="PROSITE" id="PS50172">
    <property type="entry name" value="BRCT"/>
    <property type="match status" value="1"/>
</dbReference>
<dbReference type="InterPro" id="IPR001357">
    <property type="entry name" value="BRCT_dom"/>
</dbReference>
<proteinExistence type="predicted"/>
<dbReference type="SUPFAM" id="SSF52113">
    <property type="entry name" value="BRCT domain"/>
    <property type="match status" value="1"/>
</dbReference>
<dbReference type="EC" id="3.1.3.16" evidence="6"/>
<evidence type="ECO:0000256" key="4">
    <source>
        <dbReference type="ARBA" id="ARBA00047761"/>
    </source>
</evidence>
<accession>A0A9N9ALA4</accession>
<dbReference type="PANTHER" id="PTHR23081:SF36">
    <property type="entry name" value="RNA POLYMERASE II SUBUNIT A C-TERMINAL DOMAIN PHOSPHATASE"/>
    <property type="match status" value="1"/>
</dbReference>
<keyword evidence="11" id="KW-1185">Reference proteome</keyword>
<feature type="region of interest" description="Disordered" evidence="7">
    <location>
        <begin position="626"/>
        <end position="682"/>
    </location>
</feature>
<comment type="catalytic activity">
    <reaction evidence="4 6">
        <text>O-phospho-L-seryl-[protein] + H2O = L-seryl-[protein] + phosphate</text>
        <dbReference type="Rhea" id="RHEA:20629"/>
        <dbReference type="Rhea" id="RHEA-COMP:9863"/>
        <dbReference type="Rhea" id="RHEA-COMP:11604"/>
        <dbReference type="ChEBI" id="CHEBI:15377"/>
        <dbReference type="ChEBI" id="CHEBI:29999"/>
        <dbReference type="ChEBI" id="CHEBI:43474"/>
        <dbReference type="ChEBI" id="CHEBI:83421"/>
        <dbReference type="EC" id="3.1.3.16"/>
    </reaction>
</comment>
<comment type="catalytic activity">
    <reaction evidence="5 6">
        <text>O-phospho-L-threonyl-[protein] + H2O = L-threonyl-[protein] + phosphate</text>
        <dbReference type="Rhea" id="RHEA:47004"/>
        <dbReference type="Rhea" id="RHEA-COMP:11060"/>
        <dbReference type="Rhea" id="RHEA-COMP:11605"/>
        <dbReference type="ChEBI" id="CHEBI:15377"/>
        <dbReference type="ChEBI" id="CHEBI:30013"/>
        <dbReference type="ChEBI" id="CHEBI:43474"/>
        <dbReference type="ChEBI" id="CHEBI:61977"/>
        <dbReference type="EC" id="3.1.3.16"/>
    </reaction>
</comment>
<protein>
    <recommendedName>
        <fullName evidence="6">RNA polymerase II subunit A C-terminal domain phosphatase</fullName>
        <ecNumber evidence="6">3.1.3.16</ecNumber>
    </recommendedName>
</protein>
<dbReference type="InterPro" id="IPR039189">
    <property type="entry name" value="Fcp1"/>
</dbReference>
<evidence type="ECO:0000259" key="8">
    <source>
        <dbReference type="PROSITE" id="PS50172"/>
    </source>
</evidence>
<dbReference type="InterPro" id="IPR036420">
    <property type="entry name" value="BRCT_dom_sf"/>
</dbReference>
<dbReference type="SUPFAM" id="SSF56784">
    <property type="entry name" value="HAD-like"/>
    <property type="match status" value="1"/>
</dbReference>
<evidence type="ECO:0000256" key="7">
    <source>
        <dbReference type="SAM" id="MobiDB-lite"/>
    </source>
</evidence>
<dbReference type="OrthoDB" id="10249888at2759"/>
<evidence type="ECO:0000256" key="2">
    <source>
        <dbReference type="ARBA" id="ARBA00022801"/>
    </source>
</evidence>
<feature type="compositionally biased region" description="Basic and acidic residues" evidence="7">
    <location>
        <begin position="394"/>
        <end position="409"/>
    </location>
</feature>
<evidence type="ECO:0000313" key="10">
    <source>
        <dbReference type="EMBL" id="CAG8536878.1"/>
    </source>
</evidence>
<dbReference type="CDD" id="cd07521">
    <property type="entry name" value="HAD_FCP1-like"/>
    <property type="match status" value="1"/>
</dbReference>
<dbReference type="NCBIfam" id="TIGR02250">
    <property type="entry name" value="FCP1_euk"/>
    <property type="match status" value="1"/>
</dbReference>
<gene>
    <name evidence="10" type="ORF">AGERDE_LOCUS5988</name>
</gene>
<comment type="subcellular location">
    <subcellularLocation>
        <location evidence="1 6">Nucleus</location>
    </subcellularLocation>
</comment>
<evidence type="ECO:0000256" key="1">
    <source>
        <dbReference type="ARBA" id="ARBA00004123"/>
    </source>
</evidence>
<reference evidence="10" key="1">
    <citation type="submission" date="2021-06" db="EMBL/GenBank/DDBJ databases">
        <authorList>
            <person name="Kallberg Y."/>
            <person name="Tangrot J."/>
            <person name="Rosling A."/>
        </authorList>
    </citation>
    <scope>NUCLEOTIDE SEQUENCE</scope>
    <source>
        <strain evidence="10">MT106</strain>
    </source>
</reference>
<keyword evidence="3 6" id="KW-0539">Nucleus</keyword>
<dbReference type="GO" id="GO:0005634">
    <property type="term" value="C:nucleus"/>
    <property type="evidence" value="ECO:0007669"/>
    <property type="project" value="UniProtKB-SubCell"/>
</dbReference>
<keyword evidence="2 6" id="KW-0378">Hydrolase</keyword>
<feature type="compositionally biased region" description="Polar residues" evidence="7">
    <location>
        <begin position="341"/>
        <end position="355"/>
    </location>
</feature>